<organism evidence="1 2">
    <name type="scientific">Bombardia bombarda</name>
    <dbReference type="NCBI Taxonomy" id="252184"/>
    <lineage>
        <taxon>Eukaryota</taxon>
        <taxon>Fungi</taxon>
        <taxon>Dikarya</taxon>
        <taxon>Ascomycota</taxon>
        <taxon>Pezizomycotina</taxon>
        <taxon>Sordariomycetes</taxon>
        <taxon>Sordariomycetidae</taxon>
        <taxon>Sordariales</taxon>
        <taxon>Lasiosphaeriaceae</taxon>
        <taxon>Bombardia</taxon>
    </lineage>
</organism>
<reference evidence="1" key="1">
    <citation type="submission" date="2023-06" db="EMBL/GenBank/DDBJ databases">
        <title>Genome-scale phylogeny and comparative genomics of the fungal order Sordariales.</title>
        <authorList>
            <consortium name="Lawrence Berkeley National Laboratory"/>
            <person name="Hensen N."/>
            <person name="Bonometti L."/>
            <person name="Westerberg I."/>
            <person name="Brannstrom I.O."/>
            <person name="Guillou S."/>
            <person name="Cros-Aarteil S."/>
            <person name="Calhoun S."/>
            <person name="Haridas S."/>
            <person name="Kuo A."/>
            <person name="Mondo S."/>
            <person name="Pangilinan J."/>
            <person name="Riley R."/>
            <person name="LaButti K."/>
            <person name="Andreopoulos B."/>
            <person name="Lipzen A."/>
            <person name="Chen C."/>
            <person name="Yanf M."/>
            <person name="Daum C."/>
            <person name="Ng V."/>
            <person name="Clum A."/>
            <person name="Steindorff A."/>
            <person name="Ohm R."/>
            <person name="Martin F."/>
            <person name="Silar P."/>
            <person name="Natvig D."/>
            <person name="Lalanne C."/>
            <person name="Gautier V."/>
            <person name="Ament-velasquez S.L."/>
            <person name="Kruys A."/>
            <person name="Hutchinson M.I."/>
            <person name="Powell A.J."/>
            <person name="Barry K."/>
            <person name="Miller A.N."/>
            <person name="Grigoriev I.V."/>
            <person name="Debuchy R."/>
            <person name="Gladieux P."/>
            <person name="Thoren M.H."/>
            <person name="Johannesson H."/>
        </authorList>
    </citation>
    <scope>NUCLEOTIDE SEQUENCE</scope>
    <source>
        <strain evidence="1">SMH3391-2</strain>
    </source>
</reference>
<gene>
    <name evidence="1" type="ORF">B0T17DRAFT_617611</name>
</gene>
<name>A0AA39X1I0_9PEZI</name>
<protein>
    <submittedName>
        <fullName evidence="1">Uncharacterized protein</fullName>
    </submittedName>
</protein>
<proteinExistence type="predicted"/>
<dbReference type="EMBL" id="JAULSR010000003">
    <property type="protein sequence ID" value="KAK0625531.1"/>
    <property type="molecule type" value="Genomic_DNA"/>
</dbReference>
<evidence type="ECO:0000313" key="2">
    <source>
        <dbReference type="Proteomes" id="UP001174934"/>
    </source>
</evidence>
<comment type="caution">
    <text evidence="1">The sequence shown here is derived from an EMBL/GenBank/DDBJ whole genome shotgun (WGS) entry which is preliminary data.</text>
</comment>
<dbReference type="AlphaFoldDB" id="A0AA39X1I0"/>
<evidence type="ECO:0000313" key="1">
    <source>
        <dbReference type="EMBL" id="KAK0625531.1"/>
    </source>
</evidence>
<sequence length="126" mass="14224">MSAARSPYVKGHFYDTGRIIPGYDNVVSQRDEIKQKALRTKMSGAYQGRESGNMSLDAAVDRQLLQLIALVEDKYISDHGTLRPWDYFGFLAQDKDLHDFIKINDSAVPVMNMLQAVPRLAGLVHR</sequence>
<keyword evidence="2" id="KW-1185">Reference proteome</keyword>
<dbReference type="Proteomes" id="UP001174934">
    <property type="component" value="Unassembled WGS sequence"/>
</dbReference>
<accession>A0AA39X1I0</accession>